<dbReference type="InterPro" id="IPR012337">
    <property type="entry name" value="RNaseH-like_sf"/>
</dbReference>
<dbReference type="InterPro" id="IPR044923">
    <property type="entry name" value="PolC_middle_finger_sf"/>
</dbReference>
<dbReference type="InterPro" id="IPR003141">
    <property type="entry name" value="Pol/His_phosphatase_N"/>
</dbReference>
<dbReference type="CDD" id="cd06127">
    <property type="entry name" value="DEDDh"/>
    <property type="match status" value="1"/>
</dbReference>
<dbReference type="Gene3D" id="3.20.20.140">
    <property type="entry name" value="Metal-dependent hydrolases"/>
    <property type="match status" value="2"/>
</dbReference>
<keyword evidence="3 11" id="KW-0808">Transferase</keyword>
<feature type="compositionally biased region" description="Basic and acidic residues" evidence="12">
    <location>
        <begin position="252"/>
        <end position="265"/>
    </location>
</feature>
<dbReference type="Pfam" id="PF14579">
    <property type="entry name" value="HHH_6"/>
    <property type="match status" value="1"/>
</dbReference>
<dbReference type="PANTHER" id="PTHR32294">
    <property type="entry name" value="DNA POLYMERASE III SUBUNIT ALPHA"/>
    <property type="match status" value="1"/>
</dbReference>
<dbReference type="Pfam" id="PF02811">
    <property type="entry name" value="PHP"/>
    <property type="match status" value="1"/>
</dbReference>
<dbReference type="Gene3D" id="3.30.420.10">
    <property type="entry name" value="Ribonuclease H-like superfamily/Ribonuclease H"/>
    <property type="match status" value="1"/>
</dbReference>
<dbReference type="CDD" id="cd04484">
    <property type="entry name" value="polC_OBF"/>
    <property type="match status" value="1"/>
</dbReference>
<evidence type="ECO:0000256" key="6">
    <source>
        <dbReference type="ARBA" id="ARBA00022722"/>
    </source>
</evidence>
<dbReference type="Gene3D" id="1.10.150.700">
    <property type="entry name" value="PolC, middle finger domain"/>
    <property type="match status" value="1"/>
</dbReference>
<keyword evidence="2 11" id="KW-0963">Cytoplasm</keyword>
<dbReference type="GO" id="GO:0005737">
    <property type="term" value="C:cytoplasm"/>
    <property type="evidence" value="ECO:0007669"/>
    <property type="project" value="UniProtKB-SubCell"/>
</dbReference>
<comment type="catalytic activity">
    <reaction evidence="10 11">
        <text>DNA(n) + a 2'-deoxyribonucleoside 5'-triphosphate = DNA(n+1) + diphosphate</text>
        <dbReference type="Rhea" id="RHEA:22508"/>
        <dbReference type="Rhea" id="RHEA-COMP:17339"/>
        <dbReference type="Rhea" id="RHEA-COMP:17340"/>
        <dbReference type="ChEBI" id="CHEBI:33019"/>
        <dbReference type="ChEBI" id="CHEBI:61560"/>
        <dbReference type="ChEBI" id="CHEBI:173112"/>
        <dbReference type="EC" id="2.7.7.7"/>
    </reaction>
</comment>
<proteinExistence type="inferred from homology"/>
<keyword evidence="4 11" id="KW-0548">Nucleotidyltransferase</keyword>
<comment type="subcellular location">
    <subcellularLocation>
        <location evidence="11">Cytoplasm</location>
    </subcellularLocation>
</comment>
<evidence type="ECO:0000256" key="4">
    <source>
        <dbReference type="ARBA" id="ARBA00022695"/>
    </source>
</evidence>
<dbReference type="CDD" id="cd07435">
    <property type="entry name" value="PHP_PolIIIA_POLC"/>
    <property type="match status" value="1"/>
</dbReference>
<dbReference type="InterPro" id="IPR012340">
    <property type="entry name" value="NA-bd_OB-fold"/>
</dbReference>
<dbReference type="InterPro" id="IPR036397">
    <property type="entry name" value="RNaseH_sf"/>
</dbReference>
<evidence type="ECO:0000256" key="9">
    <source>
        <dbReference type="ARBA" id="ARBA00022932"/>
    </source>
</evidence>
<dbReference type="InterPro" id="IPR013520">
    <property type="entry name" value="Ribonucl_H"/>
</dbReference>
<dbReference type="Pfam" id="PF00929">
    <property type="entry name" value="RNase_T"/>
    <property type="match status" value="1"/>
</dbReference>
<dbReference type="Proteomes" id="UP001241537">
    <property type="component" value="Unassembled WGS sequence"/>
</dbReference>
<evidence type="ECO:0000256" key="10">
    <source>
        <dbReference type="ARBA" id="ARBA00049244"/>
    </source>
</evidence>
<dbReference type="InterPro" id="IPR004805">
    <property type="entry name" value="DnaE2/DnaE/PolC"/>
</dbReference>
<keyword evidence="16" id="KW-1185">Reference proteome</keyword>
<evidence type="ECO:0000256" key="7">
    <source>
        <dbReference type="ARBA" id="ARBA00022801"/>
    </source>
</evidence>
<dbReference type="NCBIfam" id="NF001688">
    <property type="entry name" value="PRK00448.1"/>
    <property type="match status" value="1"/>
</dbReference>
<name>A0AAE3VB92_9FIRM</name>
<keyword evidence="6 11" id="KW-0540">Nuclease</keyword>
<dbReference type="PANTHER" id="PTHR32294:SF5">
    <property type="entry name" value="DNA POLYMERASE III POLC-TYPE"/>
    <property type="match status" value="1"/>
</dbReference>
<dbReference type="Gene3D" id="3.30.1900.20">
    <property type="match status" value="1"/>
</dbReference>
<dbReference type="Gene3D" id="1.10.150.870">
    <property type="match status" value="1"/>
</dbReference>
<dbReference type="InterPro" id="IPR006308">
    <property type="entry name" value="Pol_III_a_PolC-type_gram_pos"/>
</dbReference>
<dbReference type="EC" id="2.7.7.7" evidence="11"/>
<dbReference type="Gene3D" id="6.10.140.1510">
    <property type="match status" value="1"/>
</dbReference>
<keyword evidence="7 11" id="KW-0378">Hydrolase</keyword>
<feature type="domain" description="Exonuclease" evidence="13">
    <location>
        <begin position="489"/>
        <end position="654"/>
    </location>
</feature>
<dbReference type="InterPro" id="IPR011708">
    <property type="entry name" value="DNA_pol3_alpha_NTPase_dom"/>
</dbReference>
<dbReference type="SUPFAM" id="SSF53098">
    <property type="entry name" value="Ribonuclease H-like"/>
    <property type="match status" value="1"/>
</dbReference>
<dbReference type="InterPro" id="IPR029460">
    <property type="entry name" value="DNAPol_HHH"/>
</dbReference>
<dbReference type="GO" id="GO:0003677">
    <property type="term" value="F:DNA binding"/>
    <property type="evidence" value="ECO:0007669"/>
    <property type="project" value="UniProtKB-UniRule"/>
</dbReference>
<reference evidence="15" key="1">
    <citation type="submission" date="2023-07" db="EMBL/GenBank/DDBJ databases">
        <title>Genomic Encyclopedia of Type Strains, Phase IV (KMG-IV): sequencing the most valuable type-strain genomes for metagenomic binning, comparative biology and taxonomic classification.</title>
        <authorList>
            <person name="Goeker M."/>
        </authorList>
    </citation>
    <scope>NUCLEOTIDE SEQUENCE</scope>
    <source>
        <strain evidence="15">DSM 19659</strain>
    </source>
</reference>
<dbReference type="GO" id="GO:0006261">
    <property type="term" value="P:DNA-templated DNA replication"/>
    <property type="evidence" value="ECO:0007669"/>
    <property type="project" value="UniProtKB-UniRule"/>
</dbReference>
<dbReference type="InterPro" id="IPR004013">
    <property type="entry name" value="PHP_dom"/>
</dbReference>
<feature type="compositionally biased region" description="Basic and acidic residues" evidence="12">
    <location>
        <begin position="171"/>
        <end position="191"/>
    </location>
</feature>
<comment type="similarity">
    <text evidence="11">Belongs to the DNA polymerase type-C family. PolC subfamily.</text>
</comment>
<comment type="function">
    <text evidence="1 11">Required for replicative DNA synthesis. This DNA polymerase also exhibits 3' to 5' exonuclease activity.</text>
</comment>
<dbReference type="InterPro" id="IPR040982">
    <property type="entry name" value="DNA_pol3_finger"/>
</dbReference>
<sequence>MKQFTEVFRGFAASEADAALVELLSVERVTASEDMSSLSVWINCPRLIESSVFRGLEQELKRQLFQNKRLSICIHERFTLSGSFTPEMIFDAYKDSVLAELQRKNLIAYRILSRAECSFSENCMEFTVEDMPLNRNVVEKLRRYLSEEIFERRCGMSVELKPHYIPYIPPKEEQKNIAERAPEREESRGEEESFLISDTASLAVSDSLPLEGEEEKRSPRKEQGPGESGHSTASKKPEGQKNGRKPGGGFTPRRDGRSFRGERPFRRGPQRPDNPDVLYGRDFEDEFIALRDVNSVMGEVSIRGQIFELDSFFIERSGSTLFIFSITDFTDSITVKLFFRGEGEELDTLKGILKKGSFLKLRGVTSIDNRDGELIIGSVRGIKKCEPFQESSREDHAPKKRVELHCHTKMSDLDAVSSAEQIIKQAKRWGMDAIAITDHGNLQAFPEAWHTVSGDPLAWPKIIYGVEGYLVDDLKELVVNPGEKTLDDSFVVFDLETTGFSAVKNQIIEIGAVKVVGGKITERFSSFVNPRIPIPFRIEQLTHISDAMVSNAPGIEEVLPEFLKFCEGSAVVAHNAGFDTGFIREKSKLLGLSYHPTILDTVSLAHILLPRLNRYKLDTVARELGVSLDNHHRAVDDAGCTAEIFVRFVEMLKARGLHTLREVSALSETNPDVVRKMNTYHVIILVKNELGRVNLYRLVSDSNLKYFNKKPRIPKSELKKYREGLIIGSACEAGELFQAMLRDESEEAVNRIASFYDYLEIQPIGNNLFMIGDDHYTVESEEDLRNINRRIVKLGEDLGKPVVATCDVHFLNPEDEIYRRMIFFGNKYSDADSQPPLFLRTTEEMLEEFEYLGAEKCEEVVITNTRRIAAMVERISPVRPDKCPPVIADSDKKLTEACYQKAYEQYGNPLPEIVRSRLEKELGSIIKNGFAVMYIIAQELVRHSNEEGYLVGSRGSVGSSFVAYTAGITEVNPLPPHYFCPECQYSDFDSEVPQSYAGTAGCDMPDAVCPHCGAKLKKDGFDIPFETFLGFKGDKEPDIDLNFSGENQSSAHAYTEVIFGKGQTYRAGTVGTLAEKTAFGYVKNYFEEHGARKRKCEINRLVQGCIGVRRTTGQHPGGIVVLPKGESIYSFTPIQHPANDMNTPIVTTHFEYHAIDHNLLKLDILGHQDPTMIRMLQDLTHIDPVKDIPLDSPEVMSLFQSPAALKVKPEDILGCKLGALGIPEFGTDFAMNMVLEAKPKGFSDLVRIAGLAHGTDVWQGNAEVLISEGTATIKTAICTRDDIMLSLIKWGLEPQESFKIMESVRKGKGLKPEWEADMRAHEVPDWYIWSCKKIKYMFPKAHAAAYVMMAWRIGYCKIFYPLAYYAAYFTIRATGFSYEVMCQGQQRLEFFLAELKKRDYSGNRSDPLSPKEADMIKDGRIAQEMYARGFEFMPIDLYQAHATRFSIVDGKIMPALTSIDGLGESAALQIVEAAKQGEFISKDDFKSRSGTGQTTCDLLDRLGILGKLPESNQLSIFDL</sequence>
<evidence type="ECO:0000259" key="13">
    <source>
        <dbReference type="SMART" id="SM00479"/>
    </source>
</evidence>
<dbReference type="NCBIfam" id="TIGR01405">
    <property type="entry name" value="polC_Gram_pos"/>
    <property type="match status" value="1"/>
</dbReference>
<accession>A0AAE3VB92</accession>
<evidence type="ECO:0000256" key="5">
    <source>
        <dbReference type="ARBA" id="ARBA00022705"/>
    </source>
</evidence>
<dbReference type="GO" id="GO:0008408">
    <property type="term" value="F:3'-5' exonuclease activity"/>
    <property type="evidence" value="ECO:0007669"/>
    <property type="project" value="UniProtKB-UniRule"/>
</dbReference>
<dbReference type="FunFam" id="3.30.420.10:FF:000045">
    <property type="entry name" value="3'-5' exonuclease DinG"/>
    <property type="match status" value="1"/>
</dbReference>
<gene>
    <name evidence="11" type="primary">polC</name>
    <name evidence="15" type="ORF">J2S20_001584</name>
</gene>
<evidence type="ECO:0000256" key="8">
    <source>
        <dbReference type="ARBA" id="ARBA00022839"/>
    </source>
</evidence>
<organism evidence="15 16">
    <name type="scientific">Moryella indoligenes</name>
    <dbReference type="NCBI Taxonomy" id="371674"/>
    <lineage>
        <taxon>Bacteria</taxon>
        <taxon>Bacillati</taxon>
        <taxon>Bacillota</taxon>
        <taxon>Clostridia</taxon>
        <taxon>Lachnospirales</taxon>
        <taxon>Lachnospiraceae</taxon>
        <taxon>Moryella</taxon>
    </lineage>
</organism>
<evidence type="ECO:0000256" key="1">
    <source>
        <dbReference type="ARBA" id="ARBA00003452"/>
    </source>
</evidence>
<evidence type="ECO:0000256" key="12">
    <source>
        <dbReference type="SAM" id="MobiDB-lite"/>
    </source>
</evidence>
<dbReference type="RefSeq" id="WP_307254803.1">
    <property type="nucleotide sequence ID" value="NZ_JAUSTO010000009.1"/>
</dbReference>
<dbReference type="Gene3D" id="2.40.50.140">
    <property type="entry name" value="Nucleic acid-binding proteins"/>
    <property type="match status" value="1"/>
</dbReference>
<keyword evidence="9 11" id="KW-0239">DNA-directed DNA polymerase</keyword>
<keyword evidence="5 11" id="KW-0235">DNA replication</keyword>
<dbReference type="InterPro" id="IPR006054">
    <property type="entry name" value="DnaQ"/>
</dbReference>
<evidence type="ECO:0000256" key="11">
    <source>
        <dbReference type="HAMAP-Rule" id="MF_00356"/>
    </source>
</evidence>
<dbReference type="Pfam" id="PF17657">
    <property type="entry name" value="DNA_pol3_finger"/>
    <property type="match status" value="1"/>
</dbReference>
<dbReference type="Pfam" id="PF07733">
    <property type="entry name" value="DNA_pol3_alpha"/>
    <property type="match status" value="1"/>
</dbReference>
<evidence type="ECO:0000256" key="3">
    <source>
        <dbReference type="ARBA" id="ARBA00022679"/>
    </source>
</evidence>
<evidence type="ECO:0000259" key="14">
    <source>
        <dbReference type="SMART" id="SM00481"/>
    </source>
</evidence>
<evidence type="ECO:0000313" key="15">
    <source>
        <dbReference type="EMBL" id="MDQ0152883.1"/>
    </source>
</evidence>
<dbReference type="NCBIfam" id="TIGR00573">
    <property type="entry name" value="dnaq"/>
    <property type="match status" value="1"/>
</dbReference>
<comment type="caution">
    <text evidence="15">The sequence shown here is derived from an EMBL/GenBank/DDBJ whole genome shotgun (WGS) entry which is preliminary data.</text>
</comment>
<dbReference type="SMART" id="SM00479">
    <property type="entry name" value="EXOIII"/>
    <property type="match status" value="1"/>
</dbReference>
<evidence type="ECO:0000256" key="2">
    <source>
        <dbReference type="ARBA" id="ARBA00022490"/>
    </source>
</evidence>
<dbReference type="SMART" id="SM00481">
    <property type="entry name" value="POLIIIAc"/>
    <property type="match status" value="1"/>
</dbReference>
<dbReference type="HAMAP" id="MF_00356">
    <property type="entry name" value="DNApol_PolC"/>
    <property type="match status" value="1"/>
</dbReference>
<feature type="compositionally biased region" description="Basic and acidic residues" evidence="12">
    <location>
        <begin position="214"/>
        <end position="224"/>
    </location>
</feature>
<protein>
    <recommendedName>
        <fullName evidence="11">DNA polymerase III PolC-type</fullName>
        <shortName evidence="11">PolIII</shortName>
        <ecNumber evidence="11">2.7.7.7</ecNumber>
    </recommendedName>
</protein>
<feature type="region of interest" description="Disordered" evidence="12">
    <location>
        <begin position="171"/>
        <end position="278"/>
    </location>
</feature>
<dbReference type="GO" id="GO:0003887">
    <property type="term" value="F:DNA-directed DNA polymerase activity"/>
    <property type="evidence" value="ECO:0007669"/>
    <property type="project" value="UniProtKB-UniRule"/>
</dbReference>
<dbReference type="EMBL" id="JAUSTO010000009">
    <property type="protein sequence ID" value="MDQ0152883.1"/>
    <property type="molecule type" value="Genomic_DNA"/>
</dbReference>
<evidence type="ECO:0000313" key="16">
    <source>
        <dbReference type="Proteomes" id="UP001241537"/>
    </source>
</evidence>
<keyword evidence="8 11" id="KW-0269">Exonuclease</keyword>
<feature type="domain" description="Polymerase/histidinol phosphatase N-terminal" evidence="14">
    <location>
        <begin position="402"/>
        <end position="472"/>
    </location>
</feature>